<evidence type="ECO:0000256" key="8">
    <source>
        <dbReference type="SAM" id="Phobius"/>
    </source>
</evidence>
<evidence type="ECO:0000259" key="9">
    <source>
        <dbReference type="Pfam" id="PF00324"/>
    </source>
</evidence>
<dbReference type="InterPro" id="IPR004841">
    <property type="entry name" value="AA-permease/SLC12A_dom"/>
</dbReference>
<feature type="domain" description="Amino acid permease/ SLC12A" evidence="9">
    <location>
        <begin position="62"/>
        <end position="118"/>
    </location>
</feature>
<sequence>MIEKPSIETHQTTTSSSEFHYESQKVEEFEKNSAASYHSHNIDDVEENNIQSGTHRGLDARHIQMISLGGAIGTGLFLNSGSNVANAGPVGALIAYCIVGFMVYCIMTCLGEMATFMP</sequence>
<evidence type="ECO:0000256" key="3">
    <source>
        <dbReference type="ARBA" id="ARBA00022692"/>
    </source>
</evidence>
<evidence type="ECO:0000256" key="5">
    <source>
        <dbReference type="ARBA" id="ARBA00022989"/>
    </source>
</evidence>
<dbReference type="GO" id="GO:0016020">
    <property type="term" value="C:membrane"/>
    <property type="evidence" value="ECO:0007669"/>
    <property type="project" value="UniProtKB-SubCell"/>
</dbReference>
<keyword evidence="5 8" id="KW-1133">Transmembrane helix</keyword>
<feature type="transmembrane region" description="Helical" evidence="8">
    <location>
        <begin position="65"/>
        <end position="84"/>
    </location>
</feature>
<evidence type="ECO:0000313" key="11">
    <source>
        <dbReference type="Proteomes" id="UP000253551"/>
    </source>
</evidence>
<dbReference type="OrthoDB" id="2268893at2759"/>
<dbReference type="InterPro" id="IPR050524">
    <property type="entry name" value="APC_YAT"/>
</dbReference>
<feature type="region of interest" description="Disordered" evidence="7">
    <location>
        <begin position="1"/>
        <end position="23"/>
    </location>
</feature>
<keyword evidence="11" id="KW-1185">Reference proteome</keyword>
<dbReference type="PANTHER" id="PTHR43341:SF1">
    <property type="entry name" value="GENERAL AMINO-ACID PERMEASE GAP1"/>
    <property type="match status" value="1"/>
</dbReference>
<feature type="compositionally biased region" description="Polar residues" evidence="7">
    <location>
        <begin position="8"/>
        <end position="18"/>
    </location>
</feature>
<accession>A0A367JFZ1</accession>
<dbReference type="Proteomes" id="UP000253551">
    <property type="component" value="Unassembled WGS sequence"/>
</dbReference>
<evidence type="ECO:0000256" key="2">
    <source>
        <dbReference type="ARBA" id="ARBA00022448"/>
    </source>
</evidence>
<dbReference type="Gene3D" id="1.20.1740.10">
    <property type="entry name" value="Amino acid/polyamine transporter I"/>
    <property type="match status" value="1"/>
</dbReference>
<keyword evidence="6 8" id="KW-0472">Membrane</keyword>
<dbReference type="EMBL" id="PJQM01003455">
    <property type="protein sequence ID" value="RCH88806.1"/>
    <property type="molecule type" value="Genomic_DNA"/>
</dbReference>
<evidence type="ECO:0000256" key="6">
    <source>
        <dbReference type="ARBA" id="ARBA00023136"/>
    </source>
</evidence>
<feature type="transmembrane region" description="Helical" evidence="8">
    <location>
        <begin position="90"/>
        <end position="110"/>
    </location>
</feature>
<dbReference type="GO" id="GO:0015171">
    <property type="term" value="F:amino acid transmembrane transporter activity"/>
    <property type="evidence" value="ECO:0007669"/>
    <property type="project" value="TreeGrafter"/>
</dbReference>
<keyword evidence="4" id="KW-0029">Amino-acid transport</keyword>
<dbReference type="AlphaFoldDB" id="A0A367JFZ1"/>
<organism evidence="10 11">
    <name type="scientific">Rhizopus stolonifer</name>
    <name type="common">Rhizopus nigricans</name>
    <dbReference type="NCBI Taxonomy" id="4846"/>
    <lineage>
        <taxon>Eukaryota</taxon>
        <taxon>Fungi</taxon>
        <taxon>Fungi incertae sedis</taxon>
        <taxon>Mucoromycota</taxon>
        <taxon>Mucoromycotina</taxon>
        <taxon>Mucoromycetes</taxon>
        <taxon>Mucorales</taxon>
        <taxon>Mucorineae</taxon>
        <taxon>Rhizopodaceae</taxon>
        <taxon>Rhizopus</taxon>
    </lineage>
</organism>
<keyword evidence="2" id="KW-0813">Transport</keyword>
<dbReference type="PANTHER" id="PTHR43341">
    <property type="entry name" value="AMINO ACID PERMEASE"/>
    <property type="match status" value="1"/>
</dbReference>
<feature type="non-terminal residue" evidence="10">
    <location>
        <position position="118"/>
    </location>
</feature>
<comment type="caution">
    <text evidence="10">The sequence shown here is derived from an EMBL/GenBank/DDBJ whole genome shotgun (WGS) entry which is preliminary data.</text>
</comment>
<evidence type="ECO:0000256" key="1">
    <source>
        <dbReference type="ARBA" id="ARBA00004141"/>
    </source>
</evidence>
<proteinExistence type="predicted"/>
<evidence type="ECO:0000256" key="7">
    <source>
        <dbReference type="SAM" id="MobiDB-lite"/>
    </source>
</evidence>
<name>A0A367JFZ1_RHIST</name>
<dbReference type="PROSITE" id="PS00218">
    <property type="entry name" value="AMINO_ACID_PERMEASE_1"/>
    <property type="match status" value="1"/>
</dbReference>
<reference evidence="10 11" key="1">
    <citation type="journal article" date="2018" name="G3 (Bethesda)">
        <title>Phylogenetic and Phylogenomic Definition of Rhizopus Species.</title>
        <authorList>
            <person name="Gryganskyi A.P."/>
            <person name="Golan J."/>
            <person name="Dolatabadi S."/>
            <person name="Mondo S."/>
            <person name="Robb S."/>
            <person name="Idnurm A."/>
            <person name="Muszewska A."/>
            <person name="Steczkiewicz K."/>
            <person name="Masonjones S."/>
            <person name="Liao H.L."/>
            <person name="Gajdeczka M.T."/>
            <person name="Anike F."/>
            <person name="Vuek A."/>
            <person name="Anishchenko I.M."/>
            <person name="Voigt K."/>
            <person name="de Hoog G.S."/>
            <person name="Smith M.E."/>
            <person name="Heitman J."/>
            <person name="Vilgalys R."/>
            <person name="Stajich J.E."/>
        </authorList>
    </citation>
    <scope>NUCLEOTIDE SEQUENCE [LARGE SCALE GENOMIC DNA]</scope>
    <source>
        <strain evidence="10 11">LSU 92-RS-03</strain>
    </source>
</reference>
<dbReference type="InterPro" id="IPR004840">
    <property type="entry name" value="Amino_acid_permease_CS"/>
</dbReference>
<gene>
    <name evidence="10" type="ORF">CU098_002547</name>
</gene>
<protein>
    <recommendedName>
        <fullName evidence="9">Amino acid permease/ SLC12A domain-containing protein</fullName>
    </recommendedName>
</protein>
<dbReference type="STRING" id="4846.A0A367JFZ1"/>
<dbReference type="Pfam" id="PF00324">
    <property type="entry name" value="AA_permease"/>
    <property type="match status" value="1"/>
</dbReference>
<keyword evidence="3 8" id="KW-0812">Transmembrane</keyword>
<evidence type="ECO:0000256" key="4">
    <source>
        <dbReference type="ARBA" id="ARBA00022970"/>
    </source>
</evidence>
<evidence type="ECO:0000313" key="10">
    <source>
        <dbReference type="EMBL" id="RCH88806.1"/>
    </source>
</evidence>
<comment type="subcellular location">
    <subcellularLocation>
        <location evidence="1">Membrane</location>
        <topology evidence="1">Multi-pass membrane protein</topology>
    </subcellularLocation>
</comment>